<keyword evidence="4 5" id="KW-0694">RNA-binding</keyword>
<dbReference type="CDD" id="cd12325">
    <property type="entry name" value="RRM1_hnRNPA_hnRNPD_like"/>
    <property type="match status" value="1"/>
</dbReference>
<accession>A0AAW0U595</accession>
<evidence type="ECO:0000256" key="3">
    <source>
        <dbReference type="ARBA" id="ARBA00022737"/>
    </source>
</evidence>
<dbReference type="Proteomes" id="UP001487740">
    <property type="component" value="Unassembled WGS sequence"/>
</dbReference>
<dbReference type="SMART" id="SM00360">
    <property type="entry name" value="RRM"/>
    <property type="match status" value="2"/>
</dbReference>
<evidence type="ECO:0000256" key="2">
    <source>
        <dbReference type="ARBA" id="ARBA00022490"/>
    </source>
</evidence>
<dbReference type="InterPro" id="IPR000504">
    <property type="entry name" value="RRM_dom"/>
</dbReference>
<evidence type="ECO:0000256" key="1">
    <source>
        <dbReference type="ARBA" id="ARBA00004496"/>
    </source>
</evidence>
<feature type="domain" description="RRM" evidence="7">
    <location>
        <begin position="64"/>
        <end position="151"/>
    </location>
</feature>
<keyword evidence="3" id="KW-0677">Repeat</keyword>
<feature type="region of interest" description="Disordered" evidence="6">
    <location>
        <begin position="450"/>
        <end position="499"/>
    </location>
</feature>
<name>A0AAW0U595_SCYPA</name>
<proteinExistence type="predicted"/>
<evidence type="ECO:0000256" key="4">
    <source>
        <dbReference type="ARBA" id="ARBA00022884"/>
    </source>
</evidence>
<dbReference type="PROSITE" id="PS50102">
    <property type="entry name" value="RRM"/>
    <property type="match status" value="2"/>
</dbReference>
<organism evidence="8 9">
    <name type="scientific">Scylla paramamosain</name>
    <name type="common">Mud crab</name>
    <dbReference type="NCBI Taxonomy" id="85552"/>
    <lineage>
        <taxon>Eukaryota</taxon>
        <taxon>Metazoa</taxon>
        <taxon>Ecdysozoa</taxon>
        <taxon>Arthropoda</taxon>
        <taxon>Crustacea</taxon>
        <taxon>Multicrustacea</taxon>
        <taxon>Malacostraca</taxon>
        <taxon>Eumalacostraca</taxon>
        <taxon>Eucarida</taxon>
        <taxon>Decapoda</taxon>
        <taxon>Pleocyemata</taxon>
        <taxon>Brachyura</taxon>
        <taxon>Eubrachyura</taxon>
        <taxon>Portunoidea</taxon>
        <taxon>Portunidae</taxon>
        <taxon>Portuninae</taxon>
        <taxon>Scylla</taxon>
    </lineage>
</organism>
<feature type="region of interest" description="Disordered" evidence="6">
    <location>
        <begin position="358"/>
        <end position="419"/>
    </location>
</feature>
<feature type="compositionally biased region" description="Basic and acidic residues" evidence="6">
    <location>
        <begin position="228"/>
        <end position="239"/>
    </location>
</feature>
<dbReference type="AlphaFoldDB" id="A0AAW0U595"/>
<reference evidence="8 9" key="1">
    <citation type="submission" date="2023-03" db="EMBL/GenBank/DDBJ databases">
        <title>High-quality genome of Scylla paramamosain provides insights in environmental adaptation.</title>
        <authorList>
            <person name="Zhang L."/>
        </authorList>
    </citation>
    <scope>NUCLEOTIDE SEQUENCE [LARGE SCALE GENOMIC DNA]</scope>
    <source>
        <strain evidence="8">LZ_2023a</strain>
        <tissue evidence="8">Muscle</tissue>
    </source>
</reference>
<feature type="region of interest" description="Disordered" evidence="6">
    <location>
        <begin position="228"/>
        <end position="249"/>
    </location>
</feature>
<comment type="subcellular location">
    <subcellularLocation>
        <location evidence="1">Cytoplasm</location>
    </subcellularLocation>
</comment>
<evidence type="ECO:0000313" key="9">
    <source>
        <dbReference type="Proteomes" id="UP001487740"/>
    </source>
</evidence>
<dbReference type="SUPFAM" id="SSF54928">
    <property type="entry name" value="RNA-binding domain, RBD"/>
    <property type="match status" value="2"/>
</dbReference>
<keyword evidence="9" id="KW-1185">Reference proteome</keyword>
<sequence length="499" mass="53605">MEELRVWRHLDFWRHLGEDARPPCSACGGETMKKDSAWRDMMAHPGGGNGPRGRNMPHDGEEKGKMFVGGLSWETTQESLQRYFGQYGEVIDCVVMKNNETGRSRGFGFVTFADPNKVDAVLKNGPHELDGRTIDPKACNPRSMQKQKRNGNWPKVFLGGLPSNLTETDLRNFFSRFGGVMEVVIMFDQEKKKSRGFGFLSFETEEAVDRAVAEHFVNINGKQVEIKKAEPRDTSKAQEEGGQWGAHPDNHWGMPVGPPGMPGLNNGMGPGNMGPPMGPPLPHNSQMGGHMGTQGMVQSPYQGWGTPPQQQGYPPQGYGAPQGPGGYQGWGASQQLQQWGAPSYGSPGGQQYGSFGPMEGGTWGWTSPTSPSTPQPHERDPYGRNAPLSALMTGAPGAPSPNLAAAAGPQPGGKASADYSSWGQFNYNQMSGENSAAAAAAAFNHGRGYNDGGAPGQAPAHQGAAQYGSEGYFMHEGRDPHANGRPSPSDAEQKTYISL</sequence>
<evidence type="ECO:0000259" key="7">
    <source>
        <dbReference type="PROSITE" id="PS50102"/>
    </source>
</evidence>
<feature type="compositionally biased region" description="Basic and acidic residues" evidence="6">
    <location>
        <begin position="473"/>
        <end position="482"/>
    </location>
</feature>
<dbReference type="InterPro" id="IPR035979">
    <property type="entry name" value="RBD_domain_sf"/>
</dbReference>
<dbReference type="Gene3D" id="3.30.70.330">
    <property type="match status" value="2"/>
</dbReference>
<dbReference type="GO" id="GO:0005737">
    <property type="term" value="C:cytoplasm"/>
    <property type="evidence" value="ECO:0007669"/>
    <property type="project" value="UniProtKB-SubCell"/>
</dbReference>
<evidence type="ECO:0000313" key="8">
    <source>
        <dbReference type="EMBL" id="KAK8394749.1"/>
    </source>
</evidence>
<dbReference type="FunFam" id="3.30.70.330:FF:000427">
    <property type="entry name" value="Heterogeneous nuclear ribonucleoprotein 27C"/>
    <property type="match status" value="1"/>
</dbReference>
<dbReference type="GO" id="GO:0006417">
    <property type="term" value="P:regulation of translation"/>
    <property type="evidence" value="ECO:0007669"/>
    <property type="project" value="TreeGrafter"/>
</dbReference>
<evidence type="ECO:0000256" key="6">
    <source>
        <dbReference type="SAM" id="MobiDB-lite"/>
    </source>
</evidence>
<evidence type="ECO:0000256" key="5">
    <source>
        <dbReference type="PROSITE-ProRule" id="PRU00176"/>
    </source>
</evidence>
<dbReference type="InterPro" id="IPR012677">
    <property type="entry name" value="Nucleotide-bd_a/b_plait_sf"/>
</dbReference>
<comment type="caution">
    <text evidence="8">The sequence shown here is derived from an EMBL/GenBank/DDBJ whole genome shotgun (WGS) entry which is preliminary data.</text>
</comment>
<dbReference type="Pfam" id="PF00076">
    <property type="entry name" value="RRM_1"/>
    <property type="match status" value="2"/>
</dbReference>
<dbReference type="PANTHER" id="PTHR48032:SF18">
    <property type="entry name" value="RRM DOMAIN-CONTAINING PROTEIN"/>
    <property type="match status" value="1"/>
</dbReference>
<feature type="compositionally biased region" description="Low complexity" evidence="6">
    <location>
        <begin position="401"/>
        <end position="417"/>
    </location>
</feature>
<feature type="domain" description="RRM" evidence="7">
    <location>
        <begin position="154"/>
        <end position="231"/>
    </location>
</feature>
<dbReference type="EMBL" id="JARAKH010000018">
    <property type="protein sequence ID" value="KAK8394749.1"/>
    <property type="molecule type" value="Genomic_DNA"/>
</dbReference>
<dbReference type="PANTHER" id="PTHR48032">
    <property type="entry name" value="RNA-BINDING PROTEIN MUSASHI HOMOLOG RBP6"/>
    <property type="match status" value="1"/>
</dbReference>
<protein>
    <recommendedName>
        <fullName evidence="7">RRM domain-containing protein</fullName>
    </recommendedName>
</protein>
<feature type="compositionally biased region" description="Low complexity" evidence="6">
    <location>
        <begin position="456"/>
        <end position="468"/>
    </location>
</feature>
<dbReference type="GO" id="GO:0003729">
    <property type="term" value="F:mRNA binding"/>
    <property type="evidence" value="ECO:0007669"/>
    <property type="project" value="TreeGrafter"/>
</dbReference>
<gene>
    <name evidence="8" type="ORF">O3P69_005910</name>
</gene>
<keyword evidence="2" id="KW-0963">Cytoplasm</keyword>